<dbReference type="RefSeq" id="XP_043033261.1">
    <property type="nucleotide sequence ID" value="XM_043190162.1"/>
</dbReference>
<evidence type="ECO:0000313" key="8">
    <source>
        <dbReference type="EMBL" id="KAG7439761.1"/>
    </source>
</evidence>
<feature type="region of interest" description="Disordered" evidence="5">
    <location>
        <begin position="473"/>
        <end position="503"/>
    </location>
</feature>
<dbReference type="Proteomes" id="UP000812287">
    <property type="component" value="Unassembled WGS sequence"/>
</dbReference>
<comment type="caution">
    <text evidence="8">The sequence shown here is derived from an EMBL/GenBank/DDBJ whole genome shotgun (WGS) entry which is preliminary data.</text>
</comment>
<dbReference type="Gene3D" id="3.10.20.90">
    <property type="entry name" value="Phosphatidylinositol 3-kinase Catalytic Subunit, Chain A, domain 1"/>
    <property type="match status" value="1"/>
</dbReference>
<dbReference type="GO" id="GO:0044753">
    <property type="term" value="C:amphisome"/>
    <property type="evidence" value="ECO:0007669"/>
    <property type="project" value="TreeGrafter"/>
</dbReference>
<dbReference type="GO" id="GO:0070530">
    <property type="term" value="F:K63-linked polyubiquitin modification-dependent protein binding"/>
    <property type="evidence" value="ECO:0007669"/>
    <property type="project" value="TreeGrafter"/>
</dbReference>
<dbReference type="InterPro" id="IPR052260">
    <property type="entry name" value="Autophagy_Rcpt_SigReg"/>
</dbReference>
<dbReference type="OrthoDB" id="661148at2759"/>
<name>A0A9P8ALL1_9AGAR</name>
<keyword evidence="1" id="KW-0479">Metal-binding</keyword>
<proteinExistence type="predicted"/>
<feature type="region of interest" description="Disordered" evidence="5">
    <location>
        <begin position="193"/>
        <end position="265"/>
    </location>
</feature>
<dbReference type="Pfam" id="PF00569">
    <property type="entry name" value="ZZ"/>
    <property type="match status" value="2"/>
</dbReference>
<dbReference type="PANTHER" id="PTHR15090:SF0">
    <property type="entry name" value="SEQUESTOSOME-1"/>
    <property type="match status" value="1"/>
</dbReference>
<keyword evidence="2 4" id="KW-0863">Zinc-finger</keyword>
<sequence>MLVDEEKWQSEVIYVSEYCGRDDIDQSIQGNDLLAHHRDHSMQSRPDRPLIVKCTFDRWNKRITFASSRNCTYILLRHKVEQCFSLSASTYAITYKDDDGEITDIRNETDLTEAIQYFQAGNDDPPLSSAASILSGRSFGSRKITLRVHITVDYDGPSLSDTSSVISLDEYKGRNGSEFSFSFGAPSVELDDDSVTVSSKDTGAMSRAESSRSAGLRPPDRTSQLSGESSFSMVSRGANSTRGRSPSPGLQTARGAGDPFSDDYRQSVESRFPADPSAVFERLKLEEAIVDDPSSINHDSLVNRGAEWLRDQNERAIRATLGMLPEPSEADTYSLAEQSDSLGGDLALHMDNRGKYYYSYTAAGSSNASQTQDDITYDIDPSIETASKMEKPRPTSRHLNWLAAQQVIPEEKPSRSHSDQSTIDAIPRELLESLPLSSPEVLTSCSECGVLLDSIRYVCSMCGEKDPIAVSGQINGKGKDKDPFAQDPLSYPPHAHRHLQPPSQTFSNSSLTYVGSYESLANPQHCYKPLPSVPNLVSASQIYLDGGIYLQPSSKGYELCSGCIESAGLMHAIEAGGVASGTSPTASNIASSSPQGASEWRRLAPKEKGKLRHAYHEKIWSYEGWKDVGTCLAYGIELMLNKHFHSLEQDAADTITCSACGTVTPVGLGKCFKCASCKKHYLCRGCYSQVHERHPQHAFYVVPDKDPRSLGESDSFQTTPPDPSDEEFMKHPGVKCAHCLLDIVGARFHCAICDSIDICSNCESAGLPGNLDSADGGHNSSHILIKIPFPLETNEVQTASRRAIHLWTGRDAQHAIHAGSPSKASSVVSGYSRTVVGTSHANENEHDHLCNGCARPIIGVRYQCANCPSKPRSYNLCARCEEKSYQLHDPHHAFFKLPRPVDYPIESQFPLIPKLYKVPAGPPPDAIVIFADPKAYLRDVYNSAAVCDNCMSRIRGVWFRCAYCGKDLCDACEPVDVHNDKHVFLVFKSTVDMQAVKIFTDIEHPTRSPPIIPHPVYR</sequence>
<dbReference type="GO" id="GO:0035973">
    <property type="term" value="P:aggrephagy"/>
    <property type="evidence" value="ECO:0007669"/>
    <property type="project" value="TreeGrafter"/>
</dbReference>
<evidence type="ECO:0000256" key="4">
    <source>
        <dbReference type="PROSITE-ProRule" id="PRU00228"/>
    </source>
</evidence>
<dbReference type="GO" id="GO:0016235">
    <property type="term" value="C:aggresome"/>
    <property type="evidence" value="ECO:0007669"/>
    <property type="project" value="TreeGrafter"/>
</dbReference>
<reference evidence="8" key="1">
    <citation type="submission" date="2020-11" db="EMBL/GenBank/DDBJ databases">
        <title>Adaptations for nitrogen fixation in a non-lichenized fungal sporocarp promotes dispersal by wood-feeding termites.</title>
        <authorList>
            <consortium name="DOE Joint Genome Institute"/>
            <person name="Koch R.A."/>
            <person name="Yoon G."/>
            <person name="Arayal U."/>
            <person name="Lail K."/>
            <person name="Amirebrahimi M."/>
            <person name="Labutti K."/>
            <person name="Lipzen A."/>
            <person name="Riley R."/>
            <person name="Barry K."/>
            <person name="Henrissat B."/>
            <person name="Grigoriev I.V."/>
            <person name="Herr J.R."/>
            <person name="Aime M.C."/>
        </authorList>
    </citation>
    <scope>NUCLEOTIDE SEQUENCE</scope>
    <source>
        <strain evidence="8">MCA 3950</strain>
    </source>
</reference>
<dbReference type="InterPro" id="IPR043145">
    <property type="entry name" value="Znf_ZZ_sf"/>
</dbReference>
<evidence type="ECO:0000259" key="7">
    <source>
        <dbReference type="PROSITE" id="PS51745"/>
    </source>
</evidence>
<gene>
    <name evidence="8" type="ORF">BT62DRAFT_989466</name>
</gene>
<evidence type="ECO:0000313" key="9">
    <source>
        <dbReference type="Proteomes" id="UP000812287"/>
    </source>
</evidence>
<dbReference type="GO" id="GO:0000423">
    <property type="term" value="P:mitophagy"/>
    <property type="evidence" value="ECO:0007669"/>
    <property type="project" value="TreeGrafter"/>
</dbReference>
<keyword evidence="9" id="KW-1185">Reference proteome</keyword>
<protein>
    <submittedName>
        <fullName evidence="8">Uncharacterized protein</fullName>
    </submittedName>
</protein>
<dbReference type="PROSITE" id="PS51745">
    <property type="entry name" value="PB1"/>
    <property type="match status" value="1"/>
</dbReference>
<dbReference type="SMART" id="SM00291">
    <property type="entry name" value="ZnF_ZZ"/>
    <property type="match status" value="4"/>
</dbReference>
<accession>A0A9P8ALL1</accession>
<dbReference type="InterPro" id="IPR000433">
    <property type="entry name" value="Znf_ZZ"/>
</dbReference>
<evidence type="ECO:0000256" key="3">
    <source>
        <dbReference type="ARBA" id="ARBA00022833"/>
    </source>
</evidence>
<evidence type="ECO:0000256" key="2">
    <source>
        <dbReference type="ARBA" id="ARBA00022771"/>
    </source>
</evidence>
<dbReference type="GO" id="GO:0005080">
    <property type="term" value="F:protein kinase C binding"/>
    <property type="evidence" value="ECO:0007669"/>
    <property type="project" value="TreeGrafter"/>
</dbReference>
<feature type="region of interest" description="Disordered" evidence="5">
    <location>
        <begin position="703"/>
        <end position="727"/>
    </location>
</feature>
<dbReference type="Gene3D" id="3.30.60.90">
    <property type="match status" value="3"/>
</dbReference>
<dbReference type="SUPFAM" id="SSF57850">
    <property type="entry name" value="RING/U-box"/>
    <property type="match status" value="3"/>
</dbReference>
<dbReference type="GO" id="GO:0007032">
    <property type="term" value="P:endosome organization"/>
    <property type="evidence" value="ECO:0007669"/>
    <property type="project" value="TreeGrafter"/>
</dbReference>
<dbReference type="InterPro" id="IPR053793">
    <property type="entry name" value="PB1-like"/>
</dbReference>
<dbReference type="SUPFAM" id="SSF54277">
    <property type="entry name" value="CAD &amp; PB1 domains"/>
    <property type="match status" value="1"/>
</dbReference>
<evidence type="ECO:0000256" key="1">
    <source>
        <dbReference type="ARBA" id="ARBA00022723"/>
    </source>
</evidence>
<dbReference type="EMBL" id="MU250584">
    <property type="protein sequence ID" value="KAG7439761.1"/>
    <property type="molecule type" value="Genomic_DNA"/>
</dbReference>
<dbReference type="PROSITE" id="PS50135">
    <property type="entry name" value="ZF_ZZ_2"/>
    <property type="match status" value="2"/>
</dbReference>
<dbReference type="Pfam" id="PF00564">
    <property type="entry name" value="PB1"/>
    <property type="match status" value="1"/>
</dbReference>
<keyword evidence="3" id="KW-0862">Zinc</keyword>
<dbReference type="GeneID" id="66112459"/>
<feature type="domain" description="PB1" evidence="7">
    <location>
        <begin position="49"/>
        <end position="129"/>
    </location>
</feature>
<dbReference type="PANTHER" id="PTHR15090">
    <property type="entry name" value="SEQUESTOSOME 1-RELATED"/>
    <property type="match status" value="1"/>
</dbReference>
<dbReference type="GO" id="GO:0008270">
    <property type="term" value="F:zinc ion binding"/>
    <property type="evidence" value="ECO:0007669"/>
    <property type="project" value="UniProtKB-KW"/>
</dbReference>
<dbReference type="AlphaFoldDB" id="A0A9P8ALL1"/>
<dbReference type="InterPro" id="IPR000270">
    <property type="entry name" value="PB1_dom"/>
</dbReference>
<organism evidence="8 9">
    <name type="scientific">Guyanagaster necrorhizus</name>
    <dbReference type="NCBI Taxonomy" id="856835"/>
    <lineage>
        <taxon>Eukaryota</taxon>
        <taxon>Fungi</taxon>
        <taxon>Dikarya</taxon>
        <taxon>Basidiomycota</taxon>
        <taxon>Agaricomycotina</taxon>
        <taxon>Agaricomycetes</taxon>
        <taxon>Agaricomycetidae</taxon>
        <taxon>Agaricales</taxon>
        <taxon>Marasmiineae</taxon>
        <taxon>Physalacriaceae</taxon>
        <taxon>Guyanagaster</taxon>
    </lineage>
</organism>
<evidence type="ECO:0000256" key="5">
    <source>
        <dbReference type="SAM" id="MobiDB-lite"/>
    </source>
</evidence>
<evidence type="ECO:0000259" key="6">
    <source>
        <dbReference type="PROSITE" id="PS50135"/>
    </source>
</evidence>
<feature type="domain" description="ZZ-type" evidence="6">
    <location>
        <begin position="731"/>
        <end position="792"/>
    </location>
</feature>
<feature type="compositionally biased region" description="Polar residues" evidence="5">
    <location>
        <begin position="221"/>
        <end position="250"/>
    </location>
</feature>
<feature type="domain" description="ZZ-type" evidence="6">
    <location>
        <begin position="845"/>
        <end position="902"/>
    </location>
</feature>
<dbReference type="CDD" id="cd02340">
    <property type="entry name" value="ZZ_NBR1_like"/>
    <property type="match status" value="2"/>
</dbReference>